<dbReference type="RefSeq" id="WP_186842604.1">
    <property type="nucleotide sequence ID" value="NZ_WJBC01000013.1"/>
</dbReference>
<protein>
    <recommendedName>
        <fullName evidence="2">Ribosome-associated protein quality control protein P2 RNA-binding domain-containing protein</fullName>
    </recommendedName>
</protein>
<dbReference type="Pfam" id="PF17774">
    <property type="entry name" value="YlmH_RBD"/>
    <property type="match status" value="1"/>
</dbReference>
<proteinExistence type="predicted"/>
<accession>A0ABR6WWU7</accession>
<name>A0ABR6WWU7_9FIRM</name>
<dbReference type="Proteomes" id="UP000603234">
    <property type="component" value="Unassembled WGS sequence"/>
</dbReference>
<comment type="caution">
    <text evidence="3">The sequence shown here is derived from an EMBL/GenBank/DDBJ whole genome shotgun (WGS) entry which is preliminary data.</text>
</comment>
<sequence length="245" mass="28662">MTEKKDVFLLSRLVDACSNVYAPQFFDFYDEVMQRKIEDTIKNYGVPYLFFGGHTEAERKMLCIYPDYMDSEDLEWPIFAIEFEKTIPIDHRHVLGELMSLGITRECIGDIDVGEKRVQVIAHQRLQDFLWMNFNKVKGREIKTKMIKWNEIVPSEKKFKRISCVIASNRLDGIINKIWGFSRQNSLVFIKQGKVRVNYTEISKNDYRINAGDVISLRGKGKAKIVSMDDRTKKGNIRVEVDKYI</sequence>
<dbReference type="InterPro" id="IPR012677">
    <property type="entry name" value="Nucleotide-bd_a/b_plait_sf"/>
</dbReference>
<dbReference type="CDD" id="cd00165">
    <property type="entry name" value="S4"/>
    <property type="match status" value="1"/>
</dbReference>
<dbReference type="InterPro" id="IPR036986">
    <property type="entry name" value="S4_RNA-bd_sf"/>
</dbReference>
<dbReference type="InterPro" id="IPR040591">
    <property type="entry name" value="RqcP2_RBD"/>
</dbReference>
<dbReference type="EMBL" id="WJBC01000013">
    <property type="protein sequence ID" value="MBC3804721.1"/>
    <property type="molecule type" value="Genomic_DNA"/>
</dbReference>
<keyword evidence="1" id="KW-0694">RNA-binding</keyword>
<evidence type="ECO:0000313" key="4">
    <source>
        <dbReference type="Proteomes" id="UP000603234"/>
    </source>
</evidence>
<keyword evidence="4" id="KW-1185">Reference proteome</keyword>
<evidence type="ECO:0000259" key="2">
    <source>
        <dbReference type="Pfam" id="PF17774"/>
    </source>
</evidence>
<reference evidence="3 4" key="1">
    <citation type="journal article" date="2020" name="mSystems">
        <title>Defining Genomic and Predicted Metabolic Features of the Acetobacterium Genus.</title>
        <authorList>
            <person name="Ross D.E."/>
            <person name="Marshall C.W."/>
            <person name="Gulliver D."/>
            <person name="May H.D."/>
            <person name="Norman R.S."/>
        </authorList>
    </citation>
    <scope>NUCLEOTIDE SEQUENCE [LARGE SCALE GENOMIC DNA]</scope>
    <source>
        <strain evidence="3 4">DSM 8238</strain>
    </source>
</reference>
<organism evidence="3 4">
    <name type="scientific">Acetobacterium fimetarium</name>
    <dbReference type="NCBI Taxonomy" id="52691"/>
    <lineage>
        <taxon>Bacteria</taxon>
        <taxon>Bacillati</taxon>
        <taxon>Bacillota</taxon>
        <taxon>Clostridia</taxon>
        <taxon>Eubacteriales</taxon>
        <taxon>Eubacteriaceae</taxon>
        <taxon>Acetobacterium</taxon>
    </lineage>
</organism>
<dbReference type="SUPFAM" id="SSF55174">
    <property type="entry name" value="Alpha-L RNA-binding motif"/>
    <property type="match status" value="1"/>
</dbReference>
<dbReference type="Gene3D" id="3.30.70.330">
    <property type="match status" value="1"/>
</dbReference>
<evidence type="ECO:0000256" key="1">
    <source>
        <dbReference type="PROSITE-ProRule" id="PRU00182"/>
    </source>
</evidence>
<evidence type="ECO:0000313" key="3">
    <source>
        <dbReference type="EMBL" id="MBC3804721.1"/>
    </source>
</evidence>
<dbReference type="Gene3D" id="3.30.1370.160">
    <property type="match status" value="1"/>
</dbReference>
<feature type="domain" description="Ribosome-associated protein quality control protein P2 RNA-binding" evidence="2">
    <location>
        <begin position="71"/>
        <end position="150"/>
    </location>
</feature>
<dbReference type="PROSITE" id="PS50889">
    <property type="entry name" value="S4"/>
    <property type="match status" value="1"/>
</dbReference>
<dbReference type="Gene3D" id="3.10.290.10">
    <property type="entry name" value="RNA-binding S4 domain"/>
    <property type="match status" value="1"/>
</dbReference>
<gene>
    <name evidence="3" type="ORF">GH808_09795</name>
</gene>